<proteinExistence type="predicted"/>
<dbReference type="EMBL" id="VZSO01004790">
    <property type="protein sequence ID" value="NWZ29840.1"/>
    <property type="molecule type" value="Genomic_DNA"/>
</dbReference>
<evidence type="ECO:0000313" key="2">
    <source>
        <dbReference type="EMBL" id="NWZ29840.1"/>
    </source>
</evidence>
<keyword evidence="2" id="KW-0378">Hydrolase</keyword>
<feature type="domain" description="AB hydrolase-1" evidence="1">
    <location>
        <begin position="18"/>
        <end position="158"/>
    </location>
</feature>
<feature type="non-terminal residue" evidence="2">
    <location>
        <position position="246"/>
    </location>
</feature>
<dbReference type="Pfam" id="PF00561">
    <property type="entry name" value="Abhydrolase_1"/>
    <property type="match status" value="1"/>
</dbReference>
<dbReference type="AlphaFoldDB" id="A0A7K7LFT7"/>
<dbReference type="SUPFAM" id="SSF53474">
    <property type="entry name" value="alpha/beta-Hydrolases"/>
    <property type="match status" value="2"/>
</dbReference>
<evidence type="ECO:0000259" key="1">
    <source>
        <dbReference type="Pfam" id="PF00561"/>
    </source>
</evidence>
<dbReference type="PANTHER" id="PTHR43329">
    <property type="entry name" value="EPOXIDE HYDROLASE"/>
    <property type="match status" value="1"/>
</dbReference>
<gene>
    <name evidence="2" type="primary">Ephx3</name>
    <name evidence="2" type="ORF">ASASCU_R16341</name>
</gene>
<accession>A0A7K7LFT7</accession>
<protein>
    <submittedName>
        <fullName evidence="2">EPHX3 hydrolase</fullName>
    </submittedName>
</protein>
<comment type="caution">
    <text evidence="2">The sequence shown here is derived from an EMBL/GenBank/DDBJ whole genome shotgun (WGS) entry which is preliminary data.</text>
</comment>
<dbReference type="InterPro" id="IPR000073">
    <property type="entry name" value="AB_hydrolase_1"/>
</dbReference>
<dbReference type="InterPro" id="IPR029058">
    <property type="entry name" value="AB_hydrolase_fold"/>
</dbReference>
<sequence length="246" mass="27194">QNSGLRLHYVARGPPTAPLMLLLHGFPQNWWVTGTWGGGGGRNPGGGGDWAPPPRFCWRHQLLEFSTRYRVVALDLRGCGASEKPPGKESYRPEVLLEDVREVIEVLGTPEGHVGATAGHPKCILVGHDWGGVLAWELAAGHPDLVEKLVIIDASHRAVFARFSAWHPSQLFRSSYIFLFQLPLLPELLLSMADFELLKTTLTGPRTGIQNPARRLTEPELEAYLYGLSQPGGLTPPINYYRNMFG</sequence>
<evidence type="ECO:0000313" key="3">
    <source>
        <dbReference type="Proteomes" id="UP000525565"/>
    </source>
</evidence>
<organism evidence="2 3">
    <name type="scientific">Asarcornis scutulata</name>
    <dbReference type="NCBI Taxonomy" id="75869"/>
    <lineage>
        <taxon>Eukaryota</taxon>
        <taxon>Metazoa</taxon>
        <taxon>Chordata</taxon>
        <taxon>Craniata</taxon>
        <taxon>Vertebrata</taxon>
        <taxon>Euteleostomi</taxon>
        <taxon>Archelosauria</taxon>
        <taxon>Archosauria</taxon>
        <taxon>Dinosauria</taxon>
        <taxon>Saurischia</taxon>
        <taxon>Theropoda</taxon>
        <taxon>Coelurosauria</taxon>
        <taxon>Aves</taxon>
        <taxon>Neognathae</taxon>
        <taxon>Galloanserae</taxon>
        <taxon>Anseriformes</taxon>
        <taxon>Anatidae</taxon>
        <taxon>Anatinae</taxon>
        <taxon>Asarcornis</taxon>
    </lineage>
</organism>
<dbReference type="Gene3D" id="3.40.50.1820">
    <property type="entry name" value="alpha/beta hydrolase"/>
    <property type="match status" value="2"/>
</dbReference>
<dbReference type="Proteomes" id="UP000525565">
    <property type="component" value="Unassembled WGS sequence"/>
</dbReference>
<feature type="non-terminal residue" evidence="2">
    <location>
        <position position="1"/>
    </location>
</feature>
<name>A0A7K7LFT7_9AVES</name>
<reference evidence="2 3" key="1">
    <citation type="submission" date="2019-09" db="EMBL/GenBank/DDBJ databases">
        <title>Bird 10,000 Genomes (B10K) Project - Family phase.</title>
        <authorList>
            <person name="Zhang G."/>
        </authorList>
    </citation>
    <scope>NUCLEOTIDE SEQUENCE [LARGE SCALE GENOMIC DNA]</scope>
    <source>
        <strain evidence="2">OUT-0051</strain>
        <tissue evidence="2">Kidney</tissue>
    </source>
</reference>
<keyword evidence="3" id="KW-1185">Reference proteome</keyword>
<dbReference type="GO" id="GO:0004301">
    <property type="term" value="F:epoxide hydrolase activity"/>
    <property type="evidence" value="ECO:0007669"/>
    <property type="project" value="UniProtKB-ARBA"/>
</dbReference>